<dbReference type="Gene3D" id="1.10.287.130">
    <property type="match status" value="1"/>
</dbReference>
<evidence type="ECO:0000313" key="9">
    <source>
        <dbReference type="EMBL" id="EKE80507.1"/>
    </source>
</evidence>
<evidence type="ECO:0000259" key="8">
    <source>
        <dbReference type="PROSITE" id="PS50109"/>
    </source>
</evidence>
<dbReference type="Pfam" id="PF02518">
    <property type="entry name" value="HATPase_c"/>
    <property type="match status" value="1"/>
</dbReference>
<dbReference type="CDD" id="cd00075">
    <property type="entry name" value="HATPase"/>
    <property type="match status" value="1"/>
</dbReference>
<evidence type="ECO:0000256" key="6">
    <source>
        <dbReference type="ARBA" id="ARBA00023012"/>
    </source>
</evidence>
<evidence type="ECO:0000256" key="7">
    <source>
        <dbReference type="ARBA" id="ARBA00023136"/>
    </source>
</evidence>
<dbReference type="InterPro" id="IPR050351">
    <property type="entry name" value="BphY/WalK/GraS-like"/>
</dbReference>
<dbReference type="GO" id="GO:0000155">
    <property type="term" value="F:phosphorelay sensor kinase activity"/>
    <property type="evidence" value="ECO:0007669"/>
    <property type="project" value="InterPro"/>
</dbReference>
<dbReference type="STRING" id="740709.A10D4_12011"/>
<dbReference type="OrthoDB" id="9776727at2"/>
<dbReference type="SUPFAM" id="SSF47384">
    <property type="entry name" value="Homodimeric domain of signal transducing histidine kinase"/>
    <property type="match status" value="1"/>
</dbReference>
<dbReference type="PANTHER" id="PTHR45453">
    <property type="entry name" value="PHOSPHATE REGULON SENSOR PROTEIN PHOR"/>
    <property type="match status" value="1"/>
</dbReference>
<dbReference type="CDD" id="cd00130">
    <property type="entry name" value="PAS"/>
    <property type="match status" value="1"/>
</dbReference>
<dbReference type="SMART" id="SM00388">
    <property type="entry name" value="HisKA"/>
    <property type="match status" value="1"/>
</dbReference>
<dbReference type="PANTHER" id="PTHR45453:SF1">
    <property type="entry name" value="PHOSPHATE REGULON SENSOR PROTEIN PHOR"/>
    <property type="match status" value="1"/>
</dbReference>
<evidence type="ECO:0000256" key="3">
    <source>
        <dbReference type="ARBA" id="ARBA00022553"/>
    </source>
</evidence>
<dbReference type="RefSeq" id="WP_008489797.1">
    <property type="nucleotide sequence ID" value="NZ_AMRG01000018.1"/>
</dbReference>
<evidence type="ECO:0000256" key="4">
    <source>
        <dbReference type="ARBA" id="ARBA00022679"/>
    </source>
</evidence>
<dbReference type="InterPro" id="IPR003594">
    <property type="entry name" value="HATPase_dom"/>
</dbReference>
<evidence type="ECO:0000256" key="5">
    <source>
        <dbReference type="ARBA" id="ARBA00022777"/>
    </source>
</evidence>
<sequence length="349" mass="38224">MSSQPITEAFCPKRLQRSFDVLPHAVVLLDSDGVIRYQNTAASQLFETQLRGQLWREVVSRLFAPKADDGHELSLFNGRRVRVDISSLAPDPGQLIVLTDLTETRALQARIGQLQRLSSLGRTVAALAHQIRTPLSAAMLYAHNLNSSLLDESQRLNFSDKLVNRLQSIEHQVNDMLLFAKSGEQQVVEKIELVDLLTHVQGQLEAVEKRYQTQISWPSNVPAASLTGNLTALSGALQNLLVNALQAAPVNAAQVAVRLRFSEQQLQLEVEDNGCGIDSAQQQRIFTPFYTDKAHGTGLGLAVVQAVIKAHQGQISVTSQVGQGSCFSVILPAQHCVSDSLAEVMHHYG</sequence>
<dbReference type="EMBL" id="AMRG01000018">
    <property type="protein sequence ID" value="EKE80507.1"/>
    <property type="molecule type" value="Genomic_DNA"/>
</dbReference>
<name>K2K190_9GAMM</name>
<proteinExistence type="predicted"/>
<dbReference type="GO" id="GO:0016036">
    <property type="term" value="P:cellular response to phosphate starvation"/>
    <property type="evidence" value="ECO:0007669"/>
    <property type="project" value="TreeGrafter"/>
</dbReference>
<dbReference type="Proteomes" id="UP000014115">
    <property type="component" value="Unassembled WGS sequence"/>
</dbReference>
<reference evidence="9 10" key="1">
    <citation type="journal article" date="2012" name="J. Bacteriol.">
        <title>Genome Sequence of Idiomarina xiamenensis Type Strain 10-D-4.</title>
        <authorList>
            <person name="Lai Q."/>
            <person name="Wang L."/>
            <person name="Wang W."/>
            <person name="Shao Z."/>
        </authorList>
    </citation>
    <scope>NUCLEOTIDE SEQUENCE [LARGE SCALE GENOMIC DNA]</scope>
    <source>
        <strain evidence="9 10">10-D-4</strain>
    </source>
</reference>
<dbReference type="Pfam" id="PF13188">
    <property type="entry name" value="PAS_8"/>
    <property type="match status" value="1"/>
</dbReference>
<dbReference type="PRINTS" id="PR00344">
    <property type="entry name" value="BCTRLSENSOR"/>
</dbReference>
<keyword evidence="7" id="KW-0472">Membrane</keyword>
<evidence type="ECO:0000256" key="2">
    <source>
        <dbReference type="ARBA" id="ARBA00012438"/>
    </source>
</evidence>
<dbReference type="GO" id="GO:0005886">
    <property type="term" value="C:plasma membrane"/>
    <property type="evidence" value="ECO:0007669"/>
    <property type="project" value="TreeGrafter"/>
</dbReference>
<evidence type="ECO:0000313" key="10">
    <source>
        <dbReference type="Proteomes" id="UP000014115"/>
    </source>
</evidence>
<dbReference type="InterPro" id="IPR005467">
    <property type="entry name" value="His_kinase_dom"/>
</dbReference>
<dbReference type="SUPFAM" id="SSF55785">
    <property type="entry name" value="PYP-like sensor domain (PAS domain)"/>
    <property type="match status" value="1"/>
</dbReference>
<dbReference type="eggNOG" id="COG4191">
    <property type="taxonomic scope" value="Bacteria"/>
</dbReference>
<keyword evidence="6" id="KW-0902">Two-component regulatory system</keyword>
<gene>
    <name evidence="9" type="ORF">A10D4_12011</name>
</gene>
<dbReference type="SMART" id="SM00091">
    <property type="entry name" value="PAS"/>
    <property type="match status" value="1"/>
</dbReference>
<feature type="domain" description="Histidine kinase" evidence="8">
    <location>
        <begin position="126"/>
        <end position="335"/>
    </location>
</feature>
<dbReference type="InterPro" id="IPR003661">
    <property type="entry name" value="HisK_dim/P_dom"/>
</dbReference>
<organism evidence="9 10">
    <name type="scientific">Idiomarina xiamenensis 10-D-4</name>
    <dbReference type="NCBI Taxonomy" id="740709"/>
    <lineage>
        <taxon>Bacteria</taxon>
        <taxon>Pseudomonadati</taxon>
        <taxon>Pseudomonadota</taxon>
        <taxon>Gammaproteobacteria</taxon>
        <taxon>Alteromonadales</taxon>
        <taxon>Idiomarinaceae</taxon>
        <taxon>Idiomarina</taxon>
    </lineage>
</organism>
<keyword evidence="5 9" id="KW-0418">Kinase</keyword>
<keyword evidence="3" id="KW-0597">Phosphoprotein</keyword>
<comment type="catalytic activity">
    <reaction evidence="1">
        <text>ATP + protein L-histidine = ADP + protein N-phospho-L-histidine.</text>
        <dbReference type="EC" id="2.7.13.3"/>
    </reaction>
</comment>
<protein>
    <recommendedName>
        <fullName evidence="2">histidine kinase</fullName>
        <ecNumber evidence="2">2.7.13.3</ecNumber>
    </recommendedName>
</protein>
<keyword evidence="4" id="KW-0808">Transferase</keyword>
<dbReference type="InterPro" id="IPR004358">
    <property type="entry name" value="Sig_transdc_His_kin-like_C"/>
</dbReference>
<dbReference type="PROSITE" id="PS50109">
    <property type="entry name" value="HIS_KIN"/>
    <property type="match status" value="1"/>
</dbReference>
<dbReference type="CDD" id="cd00082">
    <property type="entry name" value="HisKA"/>
    <property type="match status" value="1"/>
</dbReference>
<dbReference type="AlphaFoldDB" id="K2K190"/>
<dbReference type="GO" id="GO:0004721">
    <property type="term" value="F:phosphoprotein phosphatase activity"/>
    <property type="evidence" value="ECO:0007669"/>
    <property type="project" value="TreeGrafter"/>
</dbReference>
<accession>K2K190</accession>
<dbReference type="InterPro" id="IPR036890">
    <property type="entry name" value="HATPase_C_sf"/>
</dbReference>
<evidence type="ECO:0000256" key="1">
    <source>
        <dbReference type="ARBA" id="ARBA00000085"/>
    </source>
</evidence>
<dbReference type="SUPFAM" id="SSF55874">
    <property type="entry name" value="ATPase domain of HSP90 chaperone/DNA topoisomerase II/histidine kinase"/>
    <property type="match status" value="1"/>
</dbReference>
<dbReference type="Gene3D" id="3.30.565.10">
    <property type="entry name" value="Histidine kinase-like ATPase, C-terminal domain"/>
    <property type="match status" value="1"/>
</dbReference>
<dbReference type="InterPro" id="IPR036097">
    <property type="entry name" value="HisK_dim/P_sf"/>
</dbReference>
<comment type="caution">
    <text evidence="9">The sequence shown here is derived from an EMBL/GenBank/DDBJ whole genome shotgun (WGS) entry which is preliminary data.</text>
</comment>
<dbReference type="Pfam" id="PF00512">
    <property type="entry name" value="HisKA"/>
    <property type="match status" value="1"/>
</dbReference>
<dbReference type="InterPro" id="IPR000014">
    <property type="entry name" value="PAS"/>
</dbReference>
<dbReference type="EC" id="2.7.13.3" evidence="2"/>
<keyword evidence="10" id="KW-1185">Reference proteome</keyword>
<dbReference type="SMART" id="SM00387">
    <property type="entry name" value="HATPase_c"/>
    <property type="match status" value="1"/>
</dbReference>
<dbReference type="InterPro" id="IPR035965">
    <property type="entry name" value="PAS-like_dom_sf"/>
</dbReference>
<dbReference type="PATRIC" id="fig|740709.3.peg.2426"/>